<protein>
    <submittedName>
        <fullName evidence="1">Uncharacterized protein</fullName>
    </submittedName>
</protein>
<proteinExistence type="predicted"/>
<organism evidence="1">
    <name type="scientific">viral metagenome</name>
    <dbReference type="NCBI Taxonomy" id="1070528"/>
    <lineage>
        <taxon>unclassified sequences</taxon>
        <taxon>metagenomes</taxon>
        <taxon>organismal metagenomes</taxon>
    </lineage>
</organism>
<reference evidence="1" key="1">
    <citation type="journal article" date="2020" name="Nature">
        <title>Giant virus diversity and host interactions through global metagenomics.</title>
        <authorList>
            <person name="Schulz F."/>
            <person name="Roux S."/>
            <person name="Paez-Espino D."/>
            <person name="Jungbluth S."/>
            <person name="Walsh D.A."/>
            <person name="Denef V.J."/>
            <person name="McMahon K.D."/>
            <person name="Konstantinidis K.T."/>
            <person name="Eloe-Fadrosh E.A."/>
            <person name="Kyrpides N.C."/>
            <person name="Woyke T."/>
        </authorList>
    </citation>
    <scope>NUCLEOTIDE SEQUENCE</scope>
    <source>
        <strain evidence="1">GVMAG-M-3300023174-60</strain>
    </source>
</reference>
<dbReference type="EMBL" id="MN739677">
    <property type="protein sequence ID" value="QHT20049.1"/>
    <property type="molecule type" value="Genomic_DNA"/>
</dbReference>
<sequence length="119" mass="14628">MSKLVKSVQDIYARREDFTCLNCKQVYKKKWCTVDNKSCYFCKNFLPMRDTYSSILRDHDWHFLKSGESNRELFYPDFLDNLKKWADRFHVFPTKEDLKTEAELREIKNWTRDEPDYDY</sequence>
<name>A0A6C0DVK6_9ZZZZ</name>
<evidence type="ECO:0000313" key="1">
    <source>
        <dbReference type="EMBL" id="QHT20049.1"/>
    </source>
</evidence>
<accession>A0A6C0DVK6</accession>
<dbReference type="AlphaFoldDB" id="A0A6C0DVK6"/>